<feature type="region of interest" description="Disordered" evidence="1">
    <location>
        <begin position="66"/>
        <end position="86"/>
    </location>
</feature>
<organism evidence="2 3">
    <name type="scientific">Roseibium aggregatum (strain ATCC 25650 / DSM 13394 / JCM 20685 / NBRC 16684 / NCIMB 2208 / IAM 12614 / B1)</name>
    <name type="common">Stappia aggregata</name>
    <dbReference type="NCBI Taxonomy" id="384765"/>
    <lineage>
        <taxon>Bacteria</taxon>
        <taxon>Pseudomonadati</taxon>
        <taxon>Pseudomonadota</taxon>
        <taxon>Alphaproteobacteria</taxon>
        <taxon>Hyphomicrobiales</taxon>
        <taxon>Stappiaceae</taxon>
        <taxon>Roseibium</taxon>
    </lineage>
</organism>
<sequence length="118" mass="13251">GRLAVFGFLPFSGPKDFRPVLSTTSSREPGRLGSFPRQRLKPAGSARECEKVRNGQFQLYQLEQRTKKPLGLPQGQMENGPDFRANRDGKISVLPPTDHAFRCAQHPSDAPRFHQPRP</sequence>
<evidence type="ECO:0000256" key="1">
    <source>
        <dbReference type="SAM" id="MobiDB-lite"/>
    </source>
</evidence>
<dbReference type="EMBL" id="AAUW01000040">
    <property type="protein sequence ID" value="EAV40178.1"/>
    <property type="molecule type" value="Genomic_DNA"/>
</dbReference>
<accession>A0P482</accession>
<dbReference type="AlphaFoldDB" id="A0P482"/>
<reference evidence="2 3" key="1">
    <citation type="submission" date="2006-05" db="EMBL/GenBank/DDBJ databases">
        <authorList>
            <person name="King G."/>
            <person name="Ferriera S."/>
            <person name="Johnson J."/>
            <person name="Kravitz S."/>
            <person name="Beeson K."/>
            <person name="Sutton G."/>
            <person name="Rogers Y.-H."/>
            <person name="Friedman R."/>
            <person name="Frazier M."/>
            <person name="Venter J.C."/>
        </authorList>
    </citation>
    <scope>NUCLEOTIDE SEQUENCE [LARGE SCALE GENOMIC DNA]</scope>
    <source>
        <strain evidence="3">ATCC 25650 / DSM 13394 / JCM 20685 / NBRC 16684 / NCIMB 2208 / IAM 12614 / B1</strain>
    </source>
</reference>
<evidence type="ECO:0000313" key="3">
    <source>
        <dbReference type="Proteomes" id="UP000004848"/>
    </source>
</evidence>
<dbReference type="Proteomes" id="UP000004848">
    <property type="component" value="Unassembled WGS sequence"/>
</dbReference>
<comment type="caution">
    <text evidence="2">The sequence shown here is derived from an EMBL/GenBank/DDBJ whole genome shotgun (WGS) entry which is preliminary data.</text>
</comment>
<evidence type="ECO:0000313" key="2">
    <source>
        <dbReference type="EMBL" id="EAV40178.1"/>
    </source>
</evidence>
<proteinExistence type="predicted"/>
<name>A0P482_ROSAI</name>
<feature type="non-terminal residue" evidence="2">
    <location>
        <position position="1"/>
    </location>
</feature>
<protein>
    <submittedName>
        <fullName evidence="2">Uncharacterized protein</fullName>
    </submittedName>
</protein>
<feature type="region of interest" description="Disordered" evidence="1">
    <location>
        <begin position="17"/>
        <end position="48"/>
    </location>
</feature>
<gene>
    <name evidence="2" type="ORF">SIAM614_00195</name>
</gene>